<dbReference type="OrthoDB" id="47096at2759"/>
<feature type="transmembrane region" description="Helical" evidence="8">
    <location>
        <begin position="654"/>
        <end position="677"/>
    </location>
</feature>
<dbReference type="GO" id="GO:0005886">
    <property type="term" value="C:plasma membrane"/>
    <property type="evidence" value="ECO:0007669"/>
    <property type="project" value="TreeGrafter"/>
</dbReference>
<evidence type="ECO:0000256" key="1">
    <source>
        <dbReference type="ARBA" id="ARBA00004141"/>
    </source>
</evidence>
<dbReference type="InterPro" id="IPR000778">
    <property type="entry name" value="Cyt_b245_heavy_chain"/>
</dbReference>
<feature type="transmembrane region" description="Helical" evidence="8">
    <location>
        <begin position="61"/>
        <end position="83"/>
    </location>
</feature>
<evidence type="ECO:0000256" key="6">
    <source>
        <dbReference type="PROSITE-ProRule" id="PRU00175"/>
    </source>
</evidence>
<keyword evidence="6" id="KW-0479">Metal-binding</keyword>
<dbReference type="Pfam" id="PF08022">
    <property type="entry name" value="FAD_binding_8"/>
    <property type="match status" value="1"/>
</dbReference>
<dbReference type="HOGENOM" id="CLU_258811_0_0_1"/>
<dbReference type="InterPro" id="IPR039261">
    <property type="entry name" value="FNR_nucleotide-bd"/>
</dbReference>
<keyword evidence="5 8" id="KW-0472">Membrane</keyword>
<dbReference type="GeneID" id="7200963"/>
<dbReference type="CDD" id="cd16448">
    <property type="entry name" value="RING-H2"/>
    <property type="match status" value="1"/>
</dbReference>
<feature type="region of interest" description="Disordered" evidence="7">
    <location>
        <begin position="332"/>
        <end position="382"/>
    </location>
</feature>
<dbReference type="PANTHER" id="PTHR11972:SF193">
    <property type="entry name" value="FAD-BINDING FR-TYPE DOMAIN-CONTAINING PROTEIN"/>
    <property type="match status" value="1"/>
</dbReference>
<feature type="transmembrane region" description="Helical" evidence="8">
    <location>
        <begin position="624"/>
        <end position="642"/>
    </location>
</feature>
<dbReference type="Proteomes" id="UP000000759">
    <property type="component" value="Chromosome 8"/>
</dbReference>
<dbReference type="Pfam" id="PF13639">
    <property type="entry name" value="zf-RING_2"/>
    <property type="match status" value="1"/>
</dbReference>
<dbReference type="InParanoid" id="B7FYY1"/>
<dbReference type="PRINTS" id="PR00466">
    <property type="entry name" value="GP91PHOX"/>
</dbReference>
<dbReference type="PaxDb" id="2850-Phatr54486"/>
<dbReference type="InterPro" id="IPR013083">
    <property type="entry name" value="Znf_RING/FYVE/PHD"/>
</dbReference>
<dbReference type="GO" id="GO:0016491">
    <property type="term" value="F:oxidoreductase activity"/>
    <property type="evidence" value="ECO:0007669"/>
    <property type="project" value="UniProtKB-KW"/>
</dbReference>
<dbReference type="KEGG" id="pti:PHATRDRAFT_54486"/>
<dbReference type="Gene3D" id="3.40.50.80">
    <property type="entry name" value="Nucleotide-binding domain of ferredoxin-NADP reductase (FNR) module"/>
    <property type="match status" value="1"/>
</dbReference>
<keyword evidence="3 8" id="KW-1133">Transmembrane helix</keyword>
<keyword evidence="4" id="KW-0560">Oxidoreductase</keyword>
<evidence type="ECO:0000256" key="8">
    <source>
        <dbReference type="SAM" id="Phobius"/>
    </source>
</evidence>
<proteinExistence type="predicted"/>
<dbReference type="InterPro" id="IPR013121">
    <property type="entry name" value="Fe_red_NAD-bd_6"/>
</dbReference>
<feature type="domain" description="FAD-binding FR-type" evidence="10">
    <location>
        <begin position="849"/>
        <end position="969"/>
    </location>
</feature>
<dbReference type="PANTHER" id="PTHR11972">
    <property type="entry name" value="NADPH OXIDASE"/>
    <property type="match status" value="1"/>
</dbReference>
<reference evidence="11 12" key="1">
    <citation type="journal article" date="2008" name="Nature">
        <title>The Phaeodactylum genome reveals the evolutionary history of diatom genomes.</title>
        <authorList>
            <person name="Bowler C."/>
            <person name="Allen A.E."/>
            <person name="Badger J.H."/>
            <person name="Grimwood J."/>
            <person name="Jabbari K."/>
            <person name="Kuo A."/>
            <person name="Maheswari U."/>
            <person name="Martens C."/>
            <person name="Maumus F."/>
            <person name="Otillar R.P."/>
            <person name="Rayko E."/>
            <person name="Salamov A."/>
            <person name="Vandepoele K."/>
            <person name="Beszteri B."/>
            <person name="Gruber A."/>
            <person name="Heijde M."/>
            <person name="Katinka M."/>
            <person name="Mock T."/>
            <person name="Valentin K."/>
            <person name="Verret F."/>
            <person name="Berges J.A."/>
            <person name="Brownlee C."/>
            <person name="Cadoret J.P."/>
            <person name="Chiovitti A."/>
            <person name="Choi C.J."/>
            <person name="Coesel S."/>
            <person name="De Martino A."/>
            <person name="Detter J.C."/>
            <person name="Durkin C."/>
            <person name="Falciatore A."/>
            <person name="Fournet J."/>
            <person name="Haruta M."/>
            <person name="Huysman M.J."/>
            <person name="Jenkins B.D."/>
            <person name="Jiroutova K."/>
            <person name="Jorgensen R.E."/>
            <person name="Joubert Y."/>
            <person name="Kaplan A."/>
            <person name="Kroger N."/>
            <person name="Kroth P.G."/>
            <person name="La Roche J."/>
            <person name="Lindquist E."/>
            <person name="Lommer M."/>
            <person name="Martin-Jezequel V."/>
            <person name="Lopez P.J."/>
            <person name="Lucas S."/>
            <person name="Mangogna M."/>
            <person name="McGinnis K."/>
            <person name="Medlin L.K."/>
            <person name="Montsant A."/>
            <person name="Oudot-Le Secq M.P."/>
            <person name="Napoli C."/>
            <person name="Obornik M."/>
            <person name="Parker M.S."/>
            <person name="Petit J.L."/>
            <person name="Porcel B.M."/>
            <person name="Poulsen N."/>
            <person name="Robison M."/>
            <person name="Rychlewski L."/>
            <person name="Rynearson T.A."/>
            <person name="Schmutz J."/>
            <person name="Shapiro H."/>
            <person name="Siaut M."/>
            <person name="Stanley M."/>
            <person name="Sussman M.R."/>
            <person name="Taylor A.R."/>
            <person name="Vardi A."/>
            <person name="von Dassow P."/>
            <person name="Vyverman W."/>
            <person name="Willis A."/>
            <person name="Wyrwicz L.S."/>
            <person name="Rokhsar D.S."/>
            <person name="Weissenbach J."/>
            <person name="Armbrust E.V."/>
            <person name="Green B.R."/>
            <person name="Van de Peer Y."/>
            <person name="Grigoriev I.V."/>
        </authorList>
    </citation>
    <scope>NUCLEOTIDE SEQUENCE [LARGE SCALE GENOMIC DNA]</scope>
    <source>
        <strain evidence="11 12">CCAP 1055/1</strain>
    </source>
</reference>
<evidence type="ECO:0000259" key="9">
    <source>
        <dbReference type="PROSITE" id="PS50089"/>
    </source>
</evidence>
<keyword evidence="6" id="KW-0862">Zinc</keyword>
<dbReference type="InterPro" id="IPR017927">
    <property type="entry name" value="FAD-bd_FR_type"/>
</dbReference>
<evidence type="ECO:0000256" key="4">
    <source>
        <dbReference type="ARBA" id="ARBA00023002"/>
    </source>
</evidence>
<dbReference type="CDD" id="cd06186">
    <property type="entry name" value="NOX_Duox_like_FAD_NADP"/>
    <property type="match status" value="1"/>
</dbReference>
<dbReference type="SUPFAM" id="SSF52343">
    <property type="entry name" value="Ferredoxin reductase-like, C-terminal NADP-linked domain"/>
    <property type="match status" value="1"/>
</dbReference>
<dbReference type="Pfam" id="PF08030">
    <property type="entry name" value="NAD_binding_6"/>
    <property type="match status" value="1"/>
</dbReference>
<keyword evidence="6" id="KW-0863">Zinc-finger</keyword>
<organism evidence="11 12">
    <name type="scientific">Phaeodactylum tricornutum (strain CCAP 1055/1)</name>
    <dbReference type="NCBI Taxonomy" id="556484"/>
    <lineage>
        <taxon>Eukaryota</taxon>
        <taxon>Sar</taxon>
        <taxon>Stramenopiles</taxon>
        <taxon>Ochrophyta</taxon>
        <taxon>Bacillariophyta</taxon>
        <taxon>Bacillariophyceae</taxon>
        <taxon>Bacillariophycidae</taxon>
        <taxon>Naviculales</taxon>
        <taxon>Phaeodactylaceae</taxon>
        <taxon>Phaeodactylum</taxon>
    </lineage>
</organism>
<feature type="region of interest" description="Disordered" evidence="7">
    <location>
        <begin position="1069"/>
        <end position="1096"/>
    </location>
</feature>
<evidence type="ECO:0000256" key="3">
    <source>
        <dbReference type="ARBA" id="ARBA00022989"/>
    </source>
</evidence>
<comment type="subcellular location">
    <subcellularLocation>
        <location evidence="1">Membrane</location>
        <topology evidence="1">Multi-pass membrane protein</topology>
    </subcellularLocation>
</comment>
<dbReference type="SFLD" id="SFLDS00052">
    <property type="entry name" value="Ferric_Reductase_Domain"/>
    <property type="match status" value="1"/>
</dbReference>
<dbReference type="STRING" id="556484.B7FYY1"/>
<feature type="transmembrane region" description="Helical" evidence="8">
    <location>
        <begin position="1167"/>
        <end position="1188"/>
    </location>
</feature>
<accession>B7FYY1</accession>
<feature type="transmembrane region" description="Helical" evidence="8">
    <location>
        <begin position="551"/>
        <end position="573"/>
    </location>
</feature>
<dbReference type="eggNOG" id="KOG0039">
    <property type="taxonomic scope" value="Eukaryota"/>
</dbReference>
<dbReference type="InterPro" id="IPR013130">
    <property type="entry name" value="Fe3_Rdtase_TM_dom"/>
</dbReference>
<name>B7FYY1_PHATC</name>
<evidence type="ECO:0000259" key="10">
    <source>
        <dbReference type="PROSITE" id="PS51384"/>
    </source>
</evidence>
<dbReference type="InterPro" id="IPR050369">
    <property type="entry name" value="RBOH/FRE"/>
</dbReference>
<feature type="transmembrane region" description="Helical" evidence="8">
    <location>
        <begin position="697"/>
        <end position="718"/>
    </location>
</feature>
<dbReference type="PROSITE" id="PS50089">
    <property type="entry name" value="ZF_RING_2"/>
    <property type="match status" value="1"/>
</dbReference>
<dbReference type="SFLD" id="SFLDG01168">
    <property type="entry name" value="Ferric_reductase_subgroup_(FRE"/>
    <property type="match status" value="1"/>
</dbReference>
<dbReference type="InterPro" id="IPR001841">
    <property type="entry name" value="Znf_RING"/>
</dbReference>
<dbReference type="GO" id="GO:0008270">
    <property type="term" value="F:zinc ion binding"/>
    <property type="evidence" value="ECO:0007669"/>
    <property type="project" value="UniProtKB-KW"/>
</dbReference>
<feature type="transmembrane region" description="Helical" evidence="8">
    <location>
        <begin position="509"/>
        <end position="531"/>
    </location>
</feature>
<dbReference type="InterPro" id="IPR013112">
    <property type="entry name" value="FAD-bd_8"/>
</dbReference>
<feature type="transmembrane region" description="Helical" evidence="8">
    <location>
        <begin position="1134"/>
        <end position="1155"/>
    </location>
</feature>
<dbReference type="EMBL" id="CM000611">
    <property type="protein sequence ID" value="EEC48249.1"/>
    <property type="molecule type" value="Genomic_DNA"/>
</dbReference>
<feature type="transmembrane region" description="Helical" evidence="8">
    <location>
        <begin position="790"/>
        <end position="811"/>
    </location>
</feature>
<reference evidence="12" key="2">
    <citation type="submission" date="2008-08" db="EMBL/GenBank/DDBJ databases">
        <authorList>
            <consortium name="Diatom Consortium"/>
            <person name="Grigoriev I."/>
            <person name="Grimwood J."/>
            <person name="Kuo A."/>
            <person name="Otillar R.P."/>
            <person name="Salamov A."/>
            <person name="Detter J.C."/>
            <person name="Lindquist E."/>
            <person name="Shapiro H."/>
            <person name="Lucas S."/>
            <person name="Glavina del Rio T."/>
            <person name="Pitluck S."/>
            <person name="Rokhsar D."/>
            <person name="Bowler C."/>
        </authorList>
    </citation>
    <scope>GENOME REANNOTATION</scope>
    <source>
        <strain evidence="12">CCAP 1055/1</strain>
    </source>
</reference>
<dbReference type="RefSeq" id="XP_002180058.1">
    <property type="nucleotide sequence ID" value="XM_002180022.1"/>
</dbReference>
<protein>
    <submittedName>
        <fullName evidence="11">Ferric reductase 1</fullName>
    </submittedName>
</protein>
<gene>
    <name evidence="11" type="primary">FRE1</name>
    <name evidence="11" type="ORF">PHATRDRAFT_54486</name>
</gene>
<sequence>MTTLTVTVSPVSSSSAAALLEPTQPDRSVVELASIVFRRLQQRNNDADEATVERGRTVLTVLYLIVLGLCCITPVIYYCRIYWEERQNVHLREASRRILSAHTQAQRDETRAARRKLLDERRARILHLLSPVRMVLRDEHFPHLQDKNFSETHSRNGETAAITTNEGDEADAAVLPSDVEMGGEMRPLEGHELSTPINQQDEEAPAPATIPVVMRRASKEVSKFNSDSSEFMYGEDYGEDDESRLVRIPQPGIFWKNKSPQPSTESRLAPALCTICLSSYKVGDDIVWSSNESCEHAYHAVCMERWLLKQREGPLCPCCRRDFIVDPYDVEEVDGADTPNDPENPHAPRSASQTLSNGDGEDGGSNQGTDSEGQRGRRPGRRRPRSILTWNWDNQDAWFFANDQIAKKYYSIESYREHSKARARAESVFASERAIATNGFLGERYADDPVVAEDDHARNESARAHIQWRNRKEFRLLSPVFLFSGRLYGSVAVTFAWPKKSFERIDMRFLAQSTTSLCVLWLGVYFLWGGSPTGKQWYTSLAQSFFEDYKGGVAVLTLILPVLLAGTSCSLFLKQQPEYVDAASRRQPRLRTVLALFAPPHQLPVWMHRWMHRVGTGDTCFDQLSFYFILWPVLIFLLCNIYRHLSDDLDRYDAIMETANAFGIAALASMSVFLVPVSRHSAVLALWGWSPVHAVRLHVWSGRIIMIASLVHGAMHAYNWSVMNREGLFALLIPPSGCWTLKETVFAPTCRNPDTDCSCYDHFRNLTGALAGTALVVIGLTSCNFVRRKCYALFFHVHVIAGPLVLLMTILHWNRSILYMGGGVLYYIASSFPVLVETSSSCASGPSNAESNSTAILKAERLVTTIPGRSSQECVSLTVAASNSAVQRFRAGQYVRLSVPKISSKAHPFSVNLVPGESNQLRVIFRVRGYFTSQLKNHLLRNGTSDMASEQPRLPRIRMDGFHGSPNRVDQVLQHDVAVLVAGGIGITPYLSLLHKVHSIAMMKRDGIMRTRKVVLHWICRDQSLIEYIQREYFDPLLEHIPGDGSNSGNRAHKDFVIQIVIHRTATIDSRHQGSRRAASYSDLENPQGDDFQQPEEDVSSIASLRRFDDTIGLPFSPSAFAAGSKNTYRGNMVLTMSFVTIAWTGLLIVWYLYYNVQDAHEISSRLWSPIILVALGLAVSVAANWLVHNVWPDEDLSAPMEWSPLVEEDDTSDTLELHEMVTDSNKDVVSRSEMDPDGVVRTSTLTPNTGDSLVTMEYRDGRPTVHSLINAIEEAKHPALFTCGPILLQQEVRATAQERCCMRFRRCLQGQENSHIALYEEVFEI</sequence>
<dbReference type="SUPFAM" id="SSF57850">
    <property type="entry name" value="RING/U-box"/>
    <property type="match status" value="1"/>
</dbReference>
<dbReference type="Gene3D" id="2.40.30.10">
    <property type="entry name" value="Translation factors"/>
    <property type="match status" value="1"/>
</dbReference>
<dbReference type="Pfam" id="PF01794">
    <property type="entry name" value="Ferric_reduct"/>
    <property type="match status" value="1"/>
</dbReference>
<keyword evidence="2 8" id="KW-0812">Transmembrane</keyword>
<evidence type="ECO:0000256" key="5">
    <source>
        <dbReference type="ARBA" id="ARBA00023136"/>
    </source>
</evidence>
<dbReference type="Gene3D" id="3.30.40.10">
    <property type="entry name" value="Zinc/RING finger domain, C3HC4 (zinc finger)"/>
    <property type="match status" value="1"/>
</dbReference>
<dbReference type="SUPFAM" id="SSF63380">
    <property type="entry name" value="Riboflavin synthase domain-like"/>
    <property type="match status" value="1"/>
</dbReference>
<evidence type="ECO:0000256" key="7">
    <source>
        <dbReference type="SAM" id="MobiDB-lite"/>
    </source>
</evidence>
<dbReference type="PROSITE" id="PS51384">
    <property type="entry name" value="FAD_FR"/>
    <property type="match status" value="1"/>
</dbReference>
<feature type="domain" description="RING-type" evidence="9">
    <location>
        <begin position="273"/>
        <end position="320"/>
    </location>
</feature>
<dbReference type="InterPro" id="IPR017938">
    <property type="entry name" value="Riboflavin_synthase-like_b-brl"/>
</dbReference>
<evidence type="ECO:0000313" key="12">
    <source>
        <dbReference type="Proteomes" id="UP000000759"/>
    </source>
</evidence>
<keyword evidence="12" id="KW-1185">Reference proteome</keyword>
<evidence type="ECO:0000256" key="2">
    <source>
        <dbReference type="ARBA" id="ARBA00022692"/>
    </source>
</evidence>
<evidence type="ECO:0000313" key="11">
    <source>
        <dbReference type="EMBL" id="EEC48249.1"/>
    </source>
</evidence>